<dbReference type="InterPro" id="IPR003770">
    <property type="entry name" value="MLTG-like"/>
</dbReference>
<evidence type="ECO:0000256" key="1">
    <source>
        <dbReference type="ARBA" id="ARBA00022475"/>
    </source>
</evidence>
<dbReference type="Pfam" id="PF02618">
    <property type="entry name" value="YceG"/>
    <property type="match status" value="1"/>
</dbReference>
<protein>
    <recommendedName>
        <fullName evidence="7">Endolytic murein transglycosylase</fullName>
        <ecNumber evidence="7">4.2.2.29</ecNumber>
    </recommendedName>
    <alternativeName>
        <fullName evidence="7">Peptidoglycan lytic transglycosylase</fullName>
    </alternativeName>
    <alternativeName>
        <fullName evidence="7">Peptidoglycan polymerization terminase</fullName>
    </alternativeName>
</protein>
<dbReference type="GO" id="GO:0071555">
    <property type="term" value="P:cell wall organization"/>
    <property type="evidence" value="ECO:0007669"/>
    <property type="project" value="UniProtKB-KW"/>
</dbReference>
<evidence type="ECO:0000256" key="2">
    <source>
        <dbReference type="ARBA" id="ARBA00022692"/>
    </source>
</evidence>
<dbReference type="EMBL" id="MLZC01000013">
    <property type="protein sequence ID" value="OHG62537.1"/>
    <property type="molecule type" value="Genomic_DNA"/>
</dbReference>
<sequence>MLLTEKSREEEKLSFKEQILRDLERVKEHDRREKEVEIPNLTASSSQASSATPSDLEPETSTEELMADSLSVVDKILKNAPSVPPRPATGSEDTVTLEEVGEQPIIDKVEVVETEESAPEPVLPKVEPVELKHEEKEFNDTPTKIAVTYKTKESDDSTAPENALETPDSTEFSDSLREETRRSRRQSATSTKKKKNSKAKGCLVTVLVFLVLVVVGGYFGYGYVQDSLKPVDASSKDYVTVQIPDGANVQEIGSTLEKSGLVKHGLIFSLYAKYYSHANLKSGYYNLKKSMSTDELIQELEKGGTPEAQAPVLANLTIPEGYTLEQIAQTVGQLQGEFKEPLTADAFLAKAQDETFISQLVAKYPNLLGSLPTKDSGVRYRLEGYLFPATYTIKDSTTVESLIDEMVAAMDKAMSPYYATIKEKNLTVNELLSIASLVEKEGAKTEDRKKIAGVFYNRLNVGMPLQSNIAILYAQGKLGQNISLADDAGIDTTIDSPYNVYTNLGLMPGPVDSPSSDAIEASVNQTKSEYLYFVANVEDGKVYFATTKEEHDQNVAEHINSKLPQASSSN</sequence>
<evidence type="ECO:0000256" key="5">
    <source>
        <dbReference type="ARBA" id="ARBA00023239"/>
    </source>
</evidence>
<keyword evidence="2 7" id="KW-0812">Transmembrane</keyword>
<comment type="catalytic activity">
    <reaction evidence="7">
        <text>a peptidoglycan chain = a peptidoglycan chain with N-acetyl-1,6-anhydromuramyl-[peptide] at the reducing end + a peptidoglycan chain with N-acetylglucosamine at the non-reducing end.</text>
        <dbReference type="EC" id="4.2.2.29"/>
    </reaction>
</comment>
<gene>
    <name evidence="7" type="primary">mltG</name>
    <name evidence="9" type="ORF">A7T00_22220</name>
</gene>
<dbReference type="GO" id="GO:0005886">
    <property type="term" value="C:plasma membrane"/>
    <property type="evidence" value="ECO:0007669"/>
    <property type="project" value="UniProtKB-SubCell"/>
</dbReference>
<dbReference type="AlphaFoldDB" id="A0A1S0ZBS1"/>
<dbReference type="PANTHER" id="PTHR30518:SF2">
    <property type="entry name" value="ENDOLYTIC MUREIN TRANSGLYCOSYLASE"/>
    <property type="match status" value="1"/>
</dbReference>
<feature type="compositionally biased region" description="Acidic residues" evidence="8">
    <location>
        <begin position="56"/>
        <end position="66"/>
    </location>
</feature>
<keyword evidence="1 7" id="KW-1003">Cell membrane</keyword>
<keyword evidence="4 7" id="KW-0472">Membrane</keyword>
<feature type="transmembrane region" description="Helical" evidence="7">
    <location>
        <begin position="202"/>
        <end position="224"/>
    </location>
</feature>
<evidence type="ECO:0000313" key="9">
    <source>
        <dbReference type="EMBL" id="OHG62537.1"/>
    </source>
</evidence>
<keyword evidence="7" id="KW-0997">Cell inner membrane</keyword>
<comment type="subcellular location">
    <subcellularLocation>
        <location evidence="7">Cell inner membrane</location>
        <topology evidence="7">Single-pass membrane protein</topology>
    </subcellularLocation>
</comment>
<evidence type="ECO:0000256" key="8">
    <source>
        <dbReference type="SAM" id="MobiDB-lite"/>
    </source>
</evidence>
<dbReference type="GO" id="GO:0009252">
    <property type="term" value="P:peptidoglycan biosynthetic process"/>
    <property type="evidence" value="ECO:0007669"/>
    <property type="project" value="UniProtKB-UniRule"/>
</dbReference>
<dbReference type="Gene3D" id="3.30.1490.480">
    <property type="entry name" value="Endolytic murein transglycosylase"/>
    <property type="match status" value="1"/>
</dbReference>
<evidence type="ECO:0000256" key="6">
    <source>
        <dbReference type="ARBA" id="ARBA00023316"/>
    </source>
</evidence>
<feature type="compositionally biased region" description="Basic and acidic residues" evidence="8">
    <location>
        <begin position="127"/>
        <end position="139"/>
    </location>
</feature>
<dbReference type="PANTHER" id="PTHR30518">
    <property type="entry name" value="ENDOLYTIC MUREIN TRANSGLYCOSYLASE"/>
    <property type="match status" value="1"/>
</dbReference>
<comment type="similarity">
    <text evidence="7">Belongs to the transglycosylase MltG family.</text>
</comment>
<feature type="site" description="Important for catalytic activity" evidence="7">
    <location>
        <position position="441"/>
    </location>
</feature>
<keyword evidence="6 7" id="KW-0961">Cell wall biogenesis/degradation</keyword>
<evidence type="ECO:0000256" key="3">
    <source>
        <dbReference type="ARBA" id="ARBA00022989"/>
    </source>
</evidence>
<keyword evidence="5 7" id="KW-0456">Lyase</keyword>
<proteinExistence type="inferred from homology"/>
<dbReference type="EC" id="4.2.2.29" evidence="7"/>
<evidence type="ECO:0000256" key="7">
    <source>
        <dbReference type="HAMAP-Rule" id="MF_02065"/>
    </source>
</evidence>
<dbReference type="Gene3D" id="3.30.160.60">
    <property type="entry name" value="Classic Zinc Finger"/>
    <property type="match status" value="1"/>
</dbReference>
<feature type="region of interest" description="Disordered" evidence="8">
    <location>
        <begin position="27"/>
        <end position="194"/>
    </location>
</feature>
<comment type="caution">
    <text evidence="9">The sequence shown here is derived from an EMBL/GenBank/DDBJ whole genome shotgun (WGS) entry which is preliminary data.</text>
</comment>
<keyword evidence="3 7" id="KW-1133">Transmembrane helix</keyword>
<evidence type="ECO:0000256" key="4">
    <source>
        <dbReference type="ARBA" id="ARBA00023136"/>
    </source>
</evidence>
<dbReference type="CDD" id="cd08010">
    <property type="entry name" value="MltG_like"/>
    <property type="match status" value="1"/>
</dbReference>
<reference evidence="9" key="1">
    <citation type="submission" date="2016-09" db="EMBL/GenBank/DDBJ databases">
        <title>Whole genome sequencing of Salmonella enterica.</title>
        <authorList>
            <person name="Bell R."/>
        </authorList>
    </citation>
    <scope>NUCLEOTIDE SEQUENCE [LARGE SCALE GENOMIC DNA]</scope>
    <source>
        <strain evidence="9">CFSAN044978</strain>
    </source>
</reference>
<dbReference type="HAMAP" id="MF_02065">
    <property type="entry name" value="MltG"/>
    <property type="match status" value="1"/>
</dbReference>
<accession>A0A1S0ZBS1</accession>
<dbReference type="NCBIfam" id="TIGR00247">
    <property type="entry name" value="endolytic transglycosylase MltG"/>
    <property type="match status" value="1"/>
</dbReference>
<feature type="compositionally biased region" description="Basic and acidic residues" evidence="8">
    <location>
        <begin position="27"/>
        <end position="37"/>
    </location>
</feature>
<dbReference type="GO" id="GO:0008932">
    <property type="term" value="F:lytic endotransglycosylase activity"/>
    <property type="evidence" value="ECO:0007669"/>
    <property type="project" value="UniProtKB-UniRule"/>
</dbReference>
<organism evidence="9">
    <name type="scientific">Salmonella enterica subsp. enterica serovar Saintpaul</name>
    <dbReference type="NCBI Taxonomy" id="90105"/>
    <lineage>
        <taxon>Bacteria</taxon>
        <taxon>Pseudomonadati</taxon>
        <taxon>Pseudomonadota</taxon>
        <taxon>Gammaproteobacteria</taxon>
        <taxon>Enterobacterales</taxon>
        <taxon>Enterobacteriaceae</taxon>
        <taxon>Salmonella</taxon>
    </lineage>
</organism>
<name>A0A1S0ZBS1_SALET</name>
<comment type="function">
    <text evidence="7">Functions as a peptidoglycan terminase that cleaves nascent peptidoglycan strands endolytically to terminate their elongation.</text>
</comment>